<organism evidence="2">
    <name type="scientific">Deinococcus sonorensis KR-87</name>
    <dbReference type="NCBI Taxonomy" id="694439"/>
    <lineage>
        <taxon>Bacteria</taxon>
        <taxon>Thermotogati</taxon>
        <taxon>Deinococcota</taxon>
        <taxon>Deinococci</taxon>
        <taxon>Deinococcales</taxon>
        <taxon>Deinococcaceae</taxon>
        <taxon>Deinococcus</taxon>
    </lineage>
</organism>
<dbReference type="RefSeq" id="WP_350241472.1">
    <property type="nucleotide sequence ID" value="NZ_CP158297.1"/>
</dbReference>
<proteinExistence type="predicted"/>
<name>A0AAU7U6M9_9DEIO</name>
<sequence>MQRPSAGRFVVPLIDSPPRPAGAVASSVSTADPRTRARRST</sequence>
<evidence type="ECO:0000256" key="1">
    <source>
        <dbReference type="SAM" id="MobiDB-lite"/>
    </source>
</evidence>
<keyword evidence="2" id="KW-0614">Plasmid</keyword>
<dbReference type="KEGG" id="dsc:ABOD76_01495"/>
<dbReference type="AlphaFoldDB" id="A0AAU7U6M9"/>
<accession>A0AAU7U6M9</accession>
<protein>
    <submittedName>
        <fullName evidence="2">Uncharacterized protein</fullName>
    </submittedName>
</protein>
<dbReference type="EMBL" id="CP158297">
    <property type="protein sequence ID" value="XBV83751.1"/>
    <property type="molecule type" value="Genomic_DNA"/>
</dbReference>
<evidence type="ECO:0000313" key="2">
    <source>
        <dbReference type="EMBL" id="XBV83751.1"/>
    </source>
</evidence>
<geneLocation type="plasmid" evidence="2">
    <name>pDson01</name>
</geneLocation>
<gene>
    <name evidence="2" type="ORF">ABOD76_01495</name>
</gene>
<reference evidence="2" key="1">
    <citation type="submission" date="2024-06" db="EMBL/GenBank/DDBJ databases">
        <title>Draft Genome Sequence of Deinococcus sonorensis Type Strain KR-87, a Biofilm Producing Representative of the Genus Deinococcus.</title>
        <authorList>
            <person name="Boren L.S."/>
            <person name="Grosso R.A."/>
            <person name="Hugenberg-Cox A.N."/>
            <person name="Hill J.T.E."/>
            <person name="Albert C.M."/>
            <person name="Tuohy J.M."/>
        </authorList>
    </citation>
    <scope>NUCLEOTIDE SEQUENCE</scope>
    <source>
        <strain evidence="2">KR-87</strain>
        <plasmid evidence="2">pDson01</plasmid>
    </source>
</reference>
<feature type="region of interest" description="Disordered" evidence="1">
    <location>
        <begin position="1"/>
        <end position="41"/>
    </location>
</feature>